<evidence type="ECO:0000313" key="1">
    <source>
        <dbReference type="EMBL" id="MBK1813259.1"/>
    </source>
</evidence>
<gene>
    <name evidence="1" type="ORF">JHL18_21795</name>
</gene>
<name>A0ABS1EV63_9CLOT</name>
<evidence type="ECO:0000313" key="2">
    <source>
        <dbReference type="Proteomes" id="UP000596739"/>
    </source>
</evidence>
<dbReference type="Proteomes" id="UP000596739">
    <property type="component" value="Unassembled WGS sequence"/>
</dbReference>
<accession>A0ABS1EV63</accession>
<proteinExistence type="predicted"/>
<dbReference type="RefSeq" id="WP_200273183.1">
    <property type="nucleotide sequence ID" value="NZ_JAENHN010000059.1"/>
</dbReference>
<reference evidence="2" key="1">
    <citation type="submission" date="2021-01" db="EMBL/GenBank/DDBJ databases">
        <title>Genome public.</title>
        <authorList>
            <person name="Liu C."/>
            <person name="Sun Q."/>
        </authorList>
    </citation>
    <scope>NUCLEOTIDE SEQUENCE [LARGE SCALE GENOMIC DNA]</scope>
    <source>
        <strain evidence="2">YIM B02505</strain>
    </source>
</reference>
<dbReference type="EMBL" id="JAENHN010000059">
    <property type="protein sequence ID" value="MBK1813259.1"/>
    <property type="molecule type" value="Genomic_DNA"/>
</dbReference>
<comment type="caution">
    <text evidence="1">The sequence shown here is derived from an EMBL/GenBank/DDBJ whole genome shotgun (WGS) entry which is preliminary data.</text>
</comment>
<organism evidence="1 2">
    <name type="scientific">Clostridium yunnanense</name>
    <dbReference type="NCBI Taxonomy" id="2800325"/>
    <lineage>
        <taxon>Bacteria</taxon>
        <taxon>Bacillati</taxon>
        <taxon>Bacillota</taxon>
        <taxon>Clostridia</taxon>
        <taxon>Eubacteriales</taxon>
        <taxon>Clostridiaceae</taxon>
        <taxon>Clostridium</taxon>
    </lineage>
</organism>
<keyword evidence="2" id="KW-1185">Reference proteome</keyword>
<sequence>MRRYVRWNKLQNGNYLKMVFRQEKTGHKTIGWKVEAVIAKTKRQCNDCFNKSPKSHKILWGKSTNAGSGAYALSIAFSHVKEFEKRLPLGSEIFICAYDEKRLRVYKRLIRYGFEIVKNDFKVRNLDICLKKVKTSY</sequence>
<protein>
    <submittedName>
        <fullName evidence="1">Uncharacterized protein</fullName>
    </submittedName>
</protein>